<dbReference type="InterPro" id="IPR014197">
    <property type="entry name" value="Sporulation_prot_YunB"/>
</dbReference>
<accession>A0A9D1LI84</accession>
<evidence type="ECO:0000313" key="2">
    <source>
        <dbReference type="EMBL" id="HIU40749.1"/>
    </source>
</evidence>
<dbReference type="AlphaFoldDB" id="A0A9D1LI84"/>
<keyword evidence="1" id="KW-0472">Membrane</keyword>
<gene>
    <name evidence="2" type="primary">yunB</name>
    <name evidence="2" type="ORF">IAB68_05565</name>
</gene>
<evidence type="ECO:0000313" key="3">
    <source>
        <dbReference type="Proteomes" id="UP000824074"/>
    </source>
</evidence>
<reference evidence="2" key="1">
    <citation type="submission" date="2020-10" db="EMBL/GenBank/DDBJ databases">
        <authorList>
            <person name="Gilroy R."/>
        </authorList>
    </citation>
    <scope>NUCLEOTIDE SEQUENCE</scope>
    <source>
        <strain evidence="2">CHK193-30670</strain>
    </source>
</reference>
<organism evidence="2 3">
    <name type="scientific">Candidatus Aphodocola excrementigallinarum</name>
    <dbReference type="NCBI Taxonomy" id="2840670"/>
    <lineage>
        <taxon>Bacteria</taxon>
        <taxon>Bacillati</taxon>
        <taxon>Bacillota</taxon>
        <taxon>Bacilli</taxon>
        <taxon>Candidatus Aphodocola</taxon>
    </lineage>
</organism>
<dbReference type="Pfam" id="PF09560">
    <property type="entry name" value="Spore_YunB"/>
    <property type="match status" value="1"/>
</dbReference>
<name>A0A9D1LI84_9FIRM</name>
<feature type="transmembrane region" description="Helical" evidence="1">
    <location>
        <begin position="12"/>
        <end position="30"/>
    </location>
</feature>
<dbReference type="PIRSF" id="PIRSF021383">
    <property type="entry name" value="YunB"/>
    <property type="match status" value="1"/>
</dbReference>
<evidence type="ECO:0000256" key="1">
    <source>
        <dbReference type="SAM" id="Phobius"/>
    </source>
</evidence>
<sequence>MDKIKMLFKNTYIVIFIFLIIFSTIFLIILNKKAMPVIMNYASVQTKKIGIEVLRNTGTDELNELIDNNNLFSVTQNNNGEIESIDFNTRVINDALKIIAKNVRKRLKEVEKGKNLPDEIYESILDKKLKNGIIYEVPVGVVFGNSLLSNIGPKIPVKIKYSGNVSLDIKTRVSEYGLNSALIEVYVLVEVTQRTILPFQSKDIKLSSEIPIVIKVIKGSIPYYLQGINETYSLPMN</sequence>
<proteinExistence type="predicted"/>
<keyword evidence="1" id="KW-0812">Transmembrane</keyword>
<protein>
    <submittedName>
        <fullName evidence="2">Sporulation protein YunB</fullName>
    </submittedName>
</protein>
<reference evidence="2" key="2">
    <citation type="journal article" date="2021" name="PeerJ">
        <title>Extensive microbial diversity within the chicken gut microbiome revealed by metagenomics and culture.</title>
        <authorList>
            <person name="Gilroy R."/>
            <person name="Ravi A."/>
            <person name="Getino M."/>
            <person name="Pursley I."/>
            <person name="Horton D.L."/>
            <person name="Alikhan N.F."/>
            <person name="Baker D."/>
            <person name="Gharbi K."/>
            <person name="Hall N."/>
            <person name="Watson M."/>
            <person name="Adriaenssens E.M."/>
            <person name="Foster-Nyarko E."/>
            <person name="Jarju S."/>
            <person name="Secka A."/>
            <person name="Antonio M."/>
            <person name="Oren A."/>
            <person name="Chaudhuri R.R."/>
            <person name="La Ragione R."/>
            <person name="Hildebrand F."/>
            <person name="Pallen M.J."/>
        </authorList>
    </citation>
    <scope>NUCLEOTIDE SEQUENCE</scope>
    <source>
        <strain evidence="2">CHK193-30670</strain>
    </source>
</reference>
<dbReference type="Proteomes" id="UP000824074">
    <property type="component" value="Unassembled WGS sequence"/>
</dbReference>
<dbReference type="NCBIfam" id="TIGR02832">
    <property type="entry name" value="spo_yunB"/>
    <property type="match status" value="1"/>
</dbReference>
<dbReference type="EMBL" id="DVMT01000056">
    <property type="protein sequence ID" value="HIU40749.1"/>
    <property type="molecule type" value="Genomic_DNA"/>
</dbReference>
<keyword evidence="1" id="KW-1133">Transmembrane helix</keyword>
<comment type="caution">
    <text evidence="2">The sequence shown here is derived from an EMBL/GenBank/DDBJ whole genome shotgun (WGS) entry which is preliminary data.</text>
</comment>